<protein>
    <submittedName>
        <fullName evidence="6">3-prime end of ExtraCellular Mutant protein</fullName>
    </submittedName>
</protein>
<feature type="region of interest" description="Disordered" evidence="4">
    <location>
        <begin position="346"/>
        <end position="373"/>
    </location>
</feature>
<dbReference type="GO" id="GO:0009986">
    <property type="term" value="C:cell surface"/>
    <property type="evidence" value="ECO:0007669"/>
    <property type="project" value="TreeGrafter"/>
</dbReference>
<dbReference type="GO" id="GO:0009277">
    <property type="term" value="C:fungal-type cell wall"/>
    <property type="evidence" value="ECO:0007669"/>
    <property type="project" value="TreeGrafter"/>
</dbReference>
<dbReference type="GO" id="GO:0005886">
    <property type="term" value="C:plasma membrane"/>
    <property type="evidence" value="ECO:0007669"/>
    <property type="project" value="TreeGrafter"/>
</dbReference>
<organism evidence="6 7">
    <name type="scientific">Aspergillus turcosus</name>
    <dbReference type="NCBI Taxonomy" id="1245748"/>
    <lineage>
        <taxon>Eukaryota</taxon>
        <taxon>Fungi</taxon>
        <taxon>Dikarya</taxon>
        <taxon>Ascomycota</taxon>
        <taxon>Pezizomycotina</taxon>
        <taxon>Eurotiomycetes</taxon>
        <taxon>Eurotiomycetidae</taxon>
        <taxon>Eurotiales</taxon>
        <taxon>Aspergillaceae</taxon>
        <taxon>Aspergillus</taxon>
        <taxon>Aspergillus subgen. Fumigati</taxon>
    </lineage>
</organism>
<keyword evidence="2 5" id="KW-0732">Signal</keyword>
<dbReference type="PANTHER" id="PTHR31018">
    <property type="entry name" value="SPORULATION-SPECIFIC PROTEIN-RELATED"/>
    <property type="match status" value="1"/>
</dbReference>
<name>A0A229Z6C8_9EURO</name>
<dbReference type="Pfam" id="PF13306">
    <property type="entry name" value="LRR_5"/>
    <property type="match status" value="1"/>
</dbReference>
<evidence type="ECO:0000313" key="6">
    <source>
        <dbReference type="EMBL" id="RLM01230.1"/>
    </source>
</evidence>
<evidence type="ECO:0000313" key="7">
    <source>
        <dbReference type="Proteomes" id="UP000215289"/>
    </source>
</evidence>
<dbReference type="Proteomes" id="UP000215289">
    <property type="component" value="Unassembled WGS sequence"/>
</dbReference>
<evidence type="ECO:0000256" key="3">
    <source>
        <dbReference type="ARBA" id="ARBA00023180"/>
    </source>
</evidence>
<dbReference type="InterPro" id="IPR026906">
    <property type="entry name" value="LRR_5"/>
</dbReference>
<evidence type="ECO:0000256" key="2">
    <source>
        <dbReference type="ARBA" id="ARBA00022729"/>
    </source>
</evidence>
<sequence length="399" mass="41457">MAFLKYALPALAAAQAVLAAQCGKSGETIKISSQTDADGYASCKTLMGTVEIDQHISGAITFNGVQQIDGTLSCTGGSNISTIAAPQLNSIAQDFSLNGLTTLTTLSFPSLTSVGSIQWTALPQLQSLEFTKGVNEAGDVSITNTGLANLNGISLNHVGQFDITENTQLKSININNLKNATGLINFAGNLNTLEVELPNLSSGTNMTFRNVSAVSVPSLQSLTGQLGFWGNSFSSFSAPNLTETGDLVFDANSKLSNISMPALQTVNGGFLITRNDGLSHIDLPSLQTVTGAVDFSGKFDEVSMPKLENVRGQFNLQSTGNFSCTTFDKAKSDQIIHGTYKCKASEANPTTKDGASGTTTTSSSSSSSPSKSSAADLNAANLPALGFAAVFGALVQYVL</sequence>
<accession>A0A229Z6C8</accession>
<comment type="caution">
    <text evidence="6">The sequence shown here is derived from an EMBL/GenBank/DDBJ whole genome shotgun (WGS) entry which is preliminary data.</text>
</comment>
<evidence type="ECO:0000256" key="4">
    <source>
        <dbReference type="SAM" id="MobiDB-lite"/>
    </source>
</evidence>
<dbReference type="PANTHER" id="PTHR31018:SF3">
    <property type="entry name" value="RECEPTOR PROTEIN-TYROSINE KINASE"/>
    <property type="match status" value="1"/>
</dbReference>
<gene>
    <name evidence="6" type="primary">ECM33</name>
    <name evidence="6" type="ORF">CFD26_108580</name>
</gene>
<keyword evidence="3" id="KW-0325">Glycoprotein</keyword>
<proteinExistence type="predicted"/>
<dbReference type="Gene3D" id="3.80.10.10">
    <property type="entry name" value="Ribonuclease Inhibitor"/>
    <property type="match status" value="1"/>
</dbReference>
<evidence type="ECO:0000256" key="1">
    <source>
        <dbReference type="ARBA" id="ARBA00004196"/>
    </source>
</evidence>
<dbReference type="OrthoDB" id="536881at2759"/>
<reference evidence="6 7" key="1">
    <citation type="submission" date="2018-08" db="EMBL/GenBank/DDBJ databases">
        <title>Draft genome sequences of two Aspergillus turcosus clinical strains isolated from bronchoalveolar lavage fluid: one azole-susceptible and the other azole-resistant.</title>
        <authorList>
            <person name="Parent-Michaud M."/>
            <person name="Dufresne P.J."/>
            <person name="Fournier E."/>
            <person name="Martineau C."/>
            <person name="Moreira S."/>
            <person name="Perkins V."/>
            <person name="De Repentigny L."/>
            <person name="Dufresne S.F."/>
        </authorList>
    </citation>
    <scope>NUCLEOTIDE SEQUENCE [LARGE SCALE GENOMIC DNA]</scope>
    <source>
        <strain evidence="6">HMR AF 1038</strain>
    </source>
</reference>
<dbReference type="GO" id="GO:0031505">
    <property type="term" value="P:fungal-type cell wall organization"/>
    <property type="evidence" value="ECO:0007669"/>
    <property type="project" value="TreeGrafter"/>
</dbReference>
<dbReference type="InterPro" id="IPR051648">
    <property type="entry name" value="CWI-Assembly_Regulator"/>
</dbReference>
<feature type="chain" id="PRO_5011911923" evidence="5">
    <location>
        <begin position="20"/>
        <end position="399"/>
    </location>
</feature>
<dbReference type="SUPFAM" id="SSF52058">
    <property type="entry name" value="L domain-like"/>
    <property type="match status" value="2"/>
</dbReference>
<evidence type="ECO:0000256" key="5">
    <source>
        <dbReference type="SAM" id="SignalP"/>
    </source>
</evidence>
<feature type="signal peptide" evidence="5">
    <location>
        <begin position="1"/>
        <end position="19"/>
    </location>
</feature>
<dbReference type="EMBL" id="NIDN02000007">
    <property type="protein sequence ID" value="RLM01230.1"/>
    <property type="molecule type" value="Genomic_DNA"/>
</dbReference>
<dbReference type="STRING" id="1245748.A0A229Z6C8"/>
<dbReference type="Pfam" id="PF12454">
    <property type="entry name" value="Ecm33"/>
    <property type="match status" value="1"/>
</dbReference>
<dbReference type="AlphaFoldDB" id="A0A229Z6C8"/>
<feature type="compositionally biased region" description="Low complexity" evidence="4">
    <location>
        <begin position="349"/>
        <end position="373"/>
    </location>
</feature>
<keyword evidence="7" id="KW-1185">Reference proteome</keyword>
<dbReference type="InterPro" id="IPR032675">
    <property type="entry name" value="LRR_dom_sf"/>
</dbReference>
<comment type="subcellular location">
    <subcellularLocation>
        <location evidence="1">Cell envelope</location>
    </subcellularLocation>
</comment>